<feature type="region of interest" description="Disordered" evidence="1">
    <location>
        <begin position="1"/>
        <end position="22"/>
    </location>
</feature>
<reference evidence="2" key="1">
    <citation type="submission" date="2023-04" db="EMBL/GenBank/DDBJ databases">
        <title>Genome Encyclopedia of Bacteria and Archaea VI: Functional Genomics of Type Strains.</title>
        <authorList>
            <person name="Whitman W."/>
        </authorList>
    </citation>
    <scope>NUCLEOTIDE SEQUENCE</scope>
    <source>
        <strain evidence="2">Enz.4-51</strain>
    </source>
</reference>
<organism evidence="2 3">
    <name type="scientific">Polynucleobacter sphagniphilus</name>
    <dbReference type="NCBI Taxonomy" id="1743169"/>
    <lineage>
        <taxon>Bacteria</taxon>
        <taxon>Pseudomonadati</taxon>
        <taxon>Pseudomonadota</taxon>
        <taxon>Betaproteobacteria</taxon>
        <taxon>Burkholderiales</taxon>
        <taxon>Burkholderiaceae</taxon>
        <taxon>Polynucleobacter</taxon>
    </lineage>
</organism>
<evidence type="ECO:0000256" key="1">
    <source>
        <dbReference type="SAM" id="MobiDB-lite"/>
    </source>
</evidence>
<dbReference type="RefSeq" id="WP_280756688.1">
    <property type="nucleotide sequence ID" value="NZ_JARXXW010000012.1"/>
</dbReference>
<proteinExistence type="predicted"/>
<dbReference type="Proteomes" id="UP001161160">
    <property type="component" value="Unassembled WGS sequence"/>
</dbReference>
<name>A0AA43MAH0_9BURK</name>
<feature type="compositionally biased region" description="Polar residues" evidence="1">
    <location>
        <begin position="8"/>
        <end position="17"/>
    </location>
</feature>
<protein>
    <submittedName>
        <fullName evidence="2">Uncharacterized protein</fullName>
    </submittedName>
</protein>
<comment type="caution">
    <text evidence="2">The sequence shown here is derived from an EMBL/GenBank/DDBJ whole genome shotgun (WGS) entry which is preliminary data.</text>
</comment>
<accession>A0AA43MAH0</accession>
<evidence type="ECO:0000313" key="2">
    <source>
        <dbReference type="EMBL" id="MDH6503782.1"/>
    </source>
</evidence>
<evidence type="ECO:0000313" key="3">
    <source>
        <dbReference type="Proteomes" id="UP001161160"/>
    </source>
</evidence>
<gene>
    <name evidence="2" type="ORF">M2127_001075</name>
</gene>
<dbReference type="AlphaFoldDB" id="A0AA43MAH0"/>
<keyword evidence="3" id="KW-1185">Reference proteome</keyword>
<dbReference type="EMBL" id="JARXYA010000004">
    <property type="protein sequence ID" value="MDH6503782.1"/>
    <property type="molecule type" value="Genomic_DNA"/>
</dbReference>
<sequence>MMEDSSKQDQPQYSGKNLSEEDLAVLERTLELEQLEEREYQGTYRNDQA</sequence>